<proteinExistence type="predicted"/>
<dbReference type="EMBL" id="GL629997">
    <property type="protein sequence ID" value="EFW99133.1"/>
    <property type="molecule type" value="Genomic_DNA"/>
</dbReference>
<evidence type="ECO:0000256" key="1">
    <source>
        <dbReference type="SAM" id="MobiDB-lite"/>
    </source>
</evidence>
<evidence type="ECO:0000313" key="3">
    <source>
        <dbReference type="Proteomes" id="UP000007796"/>
    </source>
</evidence>
<gene>
    <name evidence="2" type="ORF">CMQ_5554</name>
</gene>
<accession>F0XSX5</accession>
<protein>
    <submittedName>
        <fullName evidence="2">Uncharacterized protein</fullName>
    </submittedName>
</protein>
<keyword evidence="3" id="KW-1185">Reference proteome</keyword>
<dbReference type="GeneID" id="25978889"/>
<feature type="compositionally biased region" description="Polar residues" evidence="1">
    <location>
        <begin position="133"/>
        <end position="144"/>
    </location>
</feature>
<dbReference type="InParanoid" id="F0XSX5"/>
<feature type="region of interest" description="Disordered" evidence="1">
    <location>
        <begin position="170"/>
        <end position="194"/>
    </location>
</feature>
<feature type="compositionally biased region" description="Basic residues" evidence="1">
    <location>
        <begin position="82"/>
        <end position="94"/>
    </location>
</feature>
<dbReference type="AlphaFoldDB" id="F0XSX5"/>
<feature type="region of interest" description="Disordered" evidence="1">
    <location>
        <begin position="82"/>
        <end position="154"/>
    </location>
</feature>
<sequence>MSSARCTTTAEPGVRLTEYSVRLAQTGRFSRPPILASDRPGPARITAWRDSIEPIEIGHWELHVHRPRCGYHIHSSMYYGHKRRVARPERRKGQRSQSQECLGRQHLHLATIAPPLSSRSASGRHLEQRETRAGTSTDRVSSHSFGGVPLAEPKGQYYDASYSVTREKIKDGLQVSGQDTRSQAATTPGDSMPI</sequence>
<name>F0XSX5_GROCL</name>
<dbReference type="RefSeq" id="XP_014168616.1">
    <property type="nucleotide sequence ID" value="XM_014313141.1"/>
</dbReference>
<dbReference type="HOGENOM" id="CLU_1402582_0_0_1"/>
<organism evidence="3">
    <name type="scientific">Grosmannia clavigera (strain kw1407 / UAMH 11150)</name>
    <name type="common">Blue stain fungus</name>
    <name type="synonym">Graphiocladiella clavigera</name>
    <dbReference type="NCBI Taxonomy" id="655863"/>
    <lineage>
        <taxon>Eukaryota</taxon>
        <taxon>Fungi</taxon>
        <taxon>Dikarya</taxon>
        <taxon>Ascomycota</taxon>
        <taxon>Pezizomycotina</taxon>
        <taxon>Sordariomycetes</taxon>
        <taxon>Sordariomycetidae</taxon>
        <taxon>Ophiostomatales</taxon>
        <taxon>Ophiostomataceae</taxon>
        <taxon>Leptographium</taxon>
    </lineage>
</organism>
<evidence type="ECO:0000313" key="2">
    <source>
        <dbReference type="EMBL" id="EFW99133.1"/>
    </source>
</evidence>
<feature type="compositionally biased region" description="Polar residues" evidence="1">
    <location>
        <begin position="175"/>
        <end position="194"/>
    </location>
</feature>
<dbReference type="Proteomes" id="UP000007796">
    <property type="component" value="Unassembled WGS sequence"/>
</dbReference>
<reference evidence="2 3" key="1">
    <citation type="journal article" date="2011" name="Proc. Natl. Acad. Sci. U.S.A.">
        <title>Genome and transcriptome analyses of the mountain pine beetle-fungal symbiont Grosmannia clavigera, a lodgepole pine pathogen.</title>
        <authorList>
            <person name="DiGuistini S."/>
            <person name="Wang Y."/>
            <person name="Liao N.Y."/>
            <person name="Taylor G."/>
            <person name="Tanguay P."/>
            <person name="Feau N."/>
            <person name="Henrissat B."/>
            <person name="Chan S.K."/>
            <person name="Hesse-Orce U."/>
            <person name="Alamouti S.M."/>
            <person name="Tsui C.K.M."/>
            <person name="Docking R.T."/>
            <person name="Levasseur A."/>
            <person name="Haridas S."/>
            <person name="Robertson G."/>
            <person name="Birol I."/>
            <person name="Holt R.A."/>
            <person name="Marra M.A."/>
            <person name="Hamelin R.C."/>
            <person name="Hirst M."/>
            <person name="Jones S.J.M."/>
            <person name="Bohlmann J."/>
            <person name="Breuil C."/>
        </authorList>
    </citation>
    <scope>NUCLEOTIDE SEQUENCE [LARGE SCALE GENOMIC DNA]</scope>
    <source>
        <strain evidence="3">kw1407 / UAMH 11150</strain>
    </source>
</reference>